<feature type="binding site" evidence="2">
    <location>
        <position position="112"/>
    </location>
    <ligand>
        <name>Mn(2+)</name>
        <dbReference type="ChEBI" id="CHEBI:29035"/>
        <label>2</label>
    </ligand>
</feature>
<feature type="binding site" evidence="2">
    <location>
        <position position="376"/>
    </location>
    <ligand>
        <name>Mn(2+)</name>
        <dbReference type="ChEBI" id="CHEBI:29035"/>
        <label>2</label>
    </ligand>
</feature>
<evidence type="ECO:0000256" key="1">
    <source>
        <dbReference type="ARBA" id="ARBA00022801"/>
    </source>
</evidence>
<feature type="binding site" evidence="2">
    <location>
        <position position="146"/>
    </location>
    <ligand>
        <name>Mn(2+)</name>
        <dbReference type="ChEBI" id="CHEBI:29035"/>
        <label>2</label>
    </ligand>
</feature>
<dbReference type="SUPFAM" id="SSF55031">
    <property type="entry name" value="Bacterial exopeptidase dimerisation domain"/>
    <property type="match status" value="1"/>
</dbReference>
<dbReference type="NCBIfam" id="TIGR01891">
    <property type="entry name" value="amidohydrolases"/>
    <property type="match status" value="1"/>
</dbReference>
<dbReference type="Gene3D" id="3.30.70.360">
    <property type="match status" value="1"/>
</dbReference>
<dbReference type="SUPFAM" id="SSF53187">
    <property type="entry name" value="Zn-dependent exopeptidases"/>
    <property type="match status" value="1"/>
</dbReference>
<dbReference type="InterPro" id="IPR002933">
    <property type="entry name" value="Peptidase_M20"/>
</dbReference>
<comment type="cofactor">
    <cofactor evidence="2">
        <name>Mn(2+)</name>
        <dbReference type="ChEBI" id="CHEBI:29035"/>
    </cofactor>
    <text evidence="2">The Mn(2+) ion enhances activity.</text>
</comment>
<keyword evidence="2" id="KW-0464">Manganese</keyword>
<dbReference type="GO" id="GO:0050118">
    <property type="term" value="F:N-acetyldiaminopimelate deacetylase activity"/>
    <property type="evidence" value="ECO:0007669"/>
    <property type="project" value="UniProtKB-ARBA"/>
</dbReference>
<dbReference type="AlphaFoldDB" id="Q7P6B6"/>
<dbReference type="InterPro" id="IPR011650">
    <property type="entry name" value="Peptidase_M20_dimer"/>
</dbReference>
<gene>
    <name evidence="4" type="ORF">FNV1308</name>
</gene>
<dbReference type="PANTHER" id="PTHR11014">
    <property type="entry name" value="PEPTIDASE M20 FAMILY MEMBER"/>
    <property type="match status" value="1"/>
</dbReference>
<evidence type="ECO:0000259" key="3">
    <source>
        <dbReference type="Pfam" id="PF07687"/>
    </source>
</evidence>
<dbReference type="InterPro" id="IPR036264">
    <property type="entry name" value="Bact_exopeptidase_dim_dom"/>
</dbReference>
<dbReference type="Proteomes" id="UP000006454">
    <property type="component" value="Unassembled WGS sequence"/>
</dbReference>
<proteinExistence type="predicted"/>
<dbReference type="PANTHER" id="PTHR11014:SF63">
    <property type="entry name" value="METALLOPEPTIDASE, PUTATIVE (AFU_ORTHOLOGUE AFUA_6G09600)-RELATED"/>
    <property type="match status" value="1"/>
</dbReference>
<sequence>MNYLLGGYVMNVLEEVKKIEQKIIQWRRDLHKIPELNLYLPKTTKYIEEKLKEMGIEYKTLVNGNAIVGLIKGNSEGKTIGLRADMDALPIEEETGLEFSSTHKGCMHACGHDGHTAMLLGAAKILNENRDKFKGNVKLLFQPGEEYPGGALPMIEEGSMENPKVDAVIGLHEGLIDERVGKGKIAYKDGCMMASMDRFLIKVKGKGCHGAYPQMGVDPIVIASEIILSLQKISSREINTNEPIIVSVCRINGGFSQNIIPDMVELEGTIRATNNETRKFIANRIEEIVKGITSANRGSYEIEYDFKYPAVINDKEFNKFFLESAKKIIGEENIFELPTPVMGGEDMAYFLEKAPGTFFFLSNPKVYSDGKIYSHHNPKFDVDENYFYIGTALFVQTVLDYLK</sequence>
<feature type="binding site" evidence="2">
    <location>
        <position position="172"/>
    </location>
    <ligand>
        <name>Mn(2+)</name>
        <dbReference type="ChEBI" id="CHEBI:29035"/>
        <label>2</label>
    </ligand>
</feature>
<evidence type="ECO:0000313" key="4">
    <source>
        <dbReference type="EMBL" id="EAA24292.1"/>
    </source>
</evidence>
<name>Q7P6B6_FUSVC</name>
<comment type="caution">
    <text evidence="4">The sequence shown here is derived from an EMBL/GenBank/DDBJ whole genome shotgun (WGS) entry which is preliminary data.</text>
</comment>
<keyword evidence="1 4" id="KW-0378">Hydrolase</keyword>
<dbReference type="CDD" id="cd03886">
    <property type="entry name" value="M20_Acy1"/>
    <property type="match status" value="1"/>
</dbReference>
<dbReference type="Pfam" id="PF07687">
    <property type="entry name" value="M20_dimer"/>
    <property type="match status" value="1"/>
</dbReference>
<dbReference type="InterPro" id="IPR017439">
    <property type="entry name" value="Amidohydrolase"/>
</dbReference>
<reference evidence="4 5" key="1">
    <citation type="journal article" date="2003" name="Genome Res.">
        <title>Genome analysis of F. nucleatum sub spp vincentii and its comparison with the genome of F. nucleatum ATCC 25586.</title>
        <authorList>
            <person name="Kapatral V."/>
            <person name="Ivanova N."/>
            <person name="Anderson I."/>
            <person name="Reznik G."/>
            <person name="Bhattacharyya A."/>
            <person name="Gardner W.L."/>
            <person name="Mikhailova N."/>
            <person name="Lapidus A."/>
            <person name="Larsen N."/>
            <person name="D'Souza M."/>
            <person name="Walunas T."/>
            <person name="Haselkorn R."/>
            <person name="Overbeek R."/>
            <person name="Kyrpides N."/>
        </authorList>
    </citation>
    <scope>NUCLEOTIDE SEQUENCE [LARGE SCALE GENOMIC DNA]</scope>
    <source>
        <strain evidence="4 5">ATCC 49256</strain>
    </source>
</reference>
<dbReference type="GO" id="GO:0004046">
    <property type="term" value="F:aminoacylase activity"/>
    <property type="evidence" value="ECO:0007669"/>
    <property type="project" value="UniProtKB-EC"/>
</dbReference>
<organism evidence="4 5">
    <name type="scientific">Fusobacterium vincentii ATCC 49256</name>
    <dbReference type="NCBI Taxonomy" id="209882"/>
    <lineage>
        <taxon>Bacteria</taxon>
        <taxon>Fusobacteriati</taxon>
        <taxon>Fusobacteriota</taxon>
        <taxon>Fusobacteriia</taxon>
        <taxon>Fusobacteriales</taxon>
        <taxon>Fusobacteriaceae</taxon>
        <taxon>Fusobacterium</taxon>
    </lineage>
</organism>
<dbReference type="EMBL" id="AABF01000040">
    <property type="protein sequence ID" value="EAA24292.1"/>
    <property type="molecule type" value="Genomic_DNA"/>
</dbReference>
<dbReference type="FunFam" id="3.30.70.360:FF:000001">
    <property type="entry name" value="N-acetyldiaminopimelate deacetylase"/>
    <property type="match status" value="1"/>
</dbReference>
<dbReference type="Pfam" id="PF01546">
    <property type="entry name" value="Peptidase_M20"/>
    <property type="match status" value="1"/>
</dbReference>
<accession>Q7P6B6</accession>
<dbReference type="GO" id="GO:0019877">
    <property type="term" value="P:diaminopimelate biosynthetic process"/>
    <property type="evidence" value="ECO:0007669"/>
    <property type="project" value="UniProtKB-ARBA"/>
</dbReference>
<dbReference type="PIRSF" id="PIRSF005962">
    <property type="entry name" value="Pept_M20D_amidohydro"/>
    <property type="match status" value="1"/>
</dbReference>
<keyword evidence="2" id="KW-0479">Metal-binding</keyword>
<feature type="domain" description="Peptidase M20 dimerisation" evidence="3">
    <location>
        <begin position="199"/>
        <end position="290"/>
    </location>
</feature>
<dbReference type="EC" id="3.5.1.14" evidence="4"/>
<dbReference type="GO" id="GO:0046872">
    <property type="term" value="F:metal ion binding"/>
    <property type="evidence" value="ECO:0007669"/>
    <property type="project" value="UniProtKB-KW"/>
</dbReference>
<protein>
    <submittedName>
        <fullName evidence="4">N-acyl-L-amino acid amidohydrolase</fullName>
        <ecNumber evidence="4">3.5.1.14</ecNumber>
    </submittedName>
</protein>
<feature type="binding site" evidence="2">
    <location>
        <position position="110"/>
    </location>
    <ligand>
        <name>Mn(2+)</name>
        <dbReference type="ChEBI" id="CHEBI:29035"/>
        <label>2</label>
    </ligand>
</feature>
<evidence type="ECO:0000256" key="2">
    <source>
        <dbReference type="PIRSR" id="PIRSR005962-1"/>
    </source>
</evidence>
<evidence type="ECO:0000313" key="5">
    <source>
        <dbReference type="Proteomes" id="UP000006454"/>
    </source>
</evidence>
<dbReference type="Gene3D" id="3.40.630.10">
    <property type="entry name" value="Zn peptidases"/>
    <property type="match status" value="1"/>
</dbReference>